<reference evidence="10 11" key="1">
    <citation type="submission" date="2019-07" db="EMBL/GenBank/DDBJ databases">
        <title>Lentzea xizangensis sp. nov., isolated from Qinghai-Tibetan Plateau Soils.</title>
        <authorList>
            <person name="Huang J."/>
        </authorList>
    </citation>
    <scope>NUCLEOTIDE SEQUENCE [LARGE SCALE GENOMIC DNA]</scope>
    <source>
        <strain evidence="10 11">FXJ1.1311</strain>
    </source>
</reference>
<evidence type="ECO:0000256" key="3">
    <source>
        <dbReference type="ARBA" id="ARBA00022801"/>
    </source>
</evidence>
<dbReference type="GO" id="GO:0005975">
    <property type="term" value="P:carbohydrate metabolic process"/>
    <property type="evidence" value="ECO:0007669"/>
    <property type="project" value="UniProtKB-ARBA"/>
</dbReference>
<evidence type="ECO:0000256" key="2">
    <source>
        <dbReference type="ARBA" id="ARBA00022670"/>
    </source>
</evidence>
<keyword evidence="11" id="KW-1185">Reference proteome</keyword>
<feature type="active site" description="Charge relay system" evidence="5 6">
    <location>
        <position position="396"/>
    </location>
</feature>
<evidence type="ECO:0000256" key="8">
    <source>
        <dbReference type="SAM" id="SignalP"/>
    </source>
</evidence>
<keyword evidence="8" id="KW-0732">Signal</keyword>
<keyword evidence="4 6" id="KW-0720">Serine protease</keyword>
<comment type="caution">
    <text evidence="10">The sequence shown here is derived from an EMBL/GenBank/DDBJ whole genome shotgun (WGS) entry which is preliminary data.</text>
</comment>
<dbReference type="Gene3D" id="2.60.40.10">
    <property type="entry name" value="Immunoglobulins"/>
    <property type="match status" value="1"/>
</dbReference>
<evidence type="ECO:0000256" key="1">
    <source>
        <dbReference type="ARBA" id="ARBA00011073"/>
    </source>
</evidence>
<dbReference type="InterPro" id="IPR013783">
    <property type="entry name" value="Ig-like_fold"/>
</dbReference>
<gene>
    <name evidence="10" type="ORF">FKR81_25560</name>
</gene>
<dbReference type="PANTHER" id="PTHR43399">
    <property type="entry name" value="SUBTILISIN-RELATED"/>
    <property type="match status" value="1"/>
</dbReference>
<feature type="region of interest" description="Disordered" evidence="7">
    <location>
        <begin position="846"/>
        <end position="888"/>
    </location>
</feature>
<dbReference type="OrthoDB" id="9795680at2"/>
<dbReference type="SUPFAM" id="SSF52743">
    <property type="entry name" value="Subtilisin-like"/>
    <property type="match status" value="1"/>
</dbReference>
<dbReference type="PROSITE" id="PS51892">
    <property type="entry name" value="SUBTILASE"/>
    <property type="match status" value="1"/>
</dbReference>
<evidence type="ECO:0000313" key="10">
    <source>
        <dbReference type="EMBL" id="TWP49045.1"/>
    </source>
</evidence>
<feature type="compositionally biased region" description="Polar residues" evidence="7">
    <location>
        <begin position="853"/>
        <end position="866"/>
    </location>
</feature>
<name>A0A563EPB0_9PSEU</name>
<dbReference type="Proteomes" id="UP000316639">
    <property type="component" value="Unassembled WGS sequence"/>
</dbReference>
<dbReference type="GO" id="GO:0004252">
    <property type="term" value="F:serine-type endopeptidase activity"/>
    <property type="evidence" value="ECO:0007669"/>
    <property type="project" value="UniProtKB-UniRule"/>
</dbReference>
<evidence type="ECO:0000259" key="9">
    <source>
        <dbReference type="Pfam" id="PF00082"/>
    </source>
</evidence>
<dbReference type="InterPro" id="IPR036852">
    <property type="entry name" value="Peptidase_S8/S53_dom_sf"/>
</dbReference>
<dbReference type="Pfam" id="PF00082">
    <property type="entry name" value="Peptidase_S8"/>
    <property type="match status" value="1"/>
</dbReference>
<evidence type="ECO:0000256" key="7">
    <source>
        <dbReference type="SAM" id="MobiDB-lite"/>
    </source>
</evidence>
<proteinExistence type="inferred from homology"/>
<feature type="chain" id="PRO_5022027285" evidence="8">
    <location>
        <begin position="25"/>
        <end position="1015"/>
    </location>
</feature>
<feature type="active site" description="Charge relay system" evidence="5 6">
    <location>
        <position position="192"/>
    </location>
</feature>
<dbReference type="PRINTS" id="PR00723">
    <property type="entry name" value="SUBTILISIN"/>
</dbReference>
<dbReference type="PANTHER" id="PTHR43399:SF4">
    <property type="entry name" value="CELL WALL-ASSOCIATED PROTEASE"/>
    <property type="match status" value="1"/>
</dbReference>
<keyword evidence="3 6" id="KW-0378">Hydrolase</keyword>
<dbReference type="EMBL" id="VOBR01000017">
    <property type="protein sequence ID" value="TWP49045.1"/>
    <property type="molecule type" value="Genomic_DNA"/>
</dbReference>
<dbReference type="InterPro" id="IPR051048">
    <property type="entry name" value="Peptidase_S8/S53_subtilisin"/>
</dbReference>
<organism evidence="10 11">
    <name type="scientific">Lentzea tibetensis</name>
    <dbReference type="NCBI Taxonomy" id="2591470"/>
    <lineage>
        <taxon>Bacteria</taxon>
        <taxon>Bacillati</taxon>
        <taxon>Actinomycetota</taxon>
        <taxon>Actinomycetes</taxon>
        <taxon>Pseudonocardiales</taxon>
        <taxon>Pseudonocardiaceae</taxon>
        <taxon>Lentzea</taxon>
    </lineage>
</organism>
<dbReference type="InterPro" id="IPR023828">
    <property type="entry name" value="Peptidase_S8_Ser-AS"/>
</dbReference>
<dbReference type="InterPro" id="IPR015500">
    <property type="entry name" value="Peptidase_S8_subtilisin-rel"/>
</dbReference>
<evidence type="ECO:0000256" key="5">
    <source>
        <dbReference type="PIRSR" id="PIRSR615500-1"/>
    </source>
</evidence>
<sequence length="1015" mass="105140">MRRRTVASAVVLALVVGFCAVAQAAPAAKPEPGGQVVTLVTGDRVVLGDHPRIVPGQGRADITFHTSRVAGELTVVPSDAAPLLTSGRLDPRLFNVTALARDGFDDSRPDLPLIVTGAVTASVVRELPVLGGSSVLARKSDLTGLWKTRQFSRIWLNGKAHLVDDVSNAQIGAPAAWQAGFTGKGVTVADLDGGYDATHPDLANVAGAKDFTGTTTTDENGHGTHTASTIAGTGTASAGRYAGVAPDARLLIGKVCTDGDCQEDAIIAGMQWAADQGATVVNLSLGGGPTDGRDPLSLALNRISAASGTLFVVAAGNSGAARKVGNPASADLALAVGSVTKRDELSRFSSQGPRLGDDALKPDITAPGSDIIAARAAGTSMGTPVDARYTSANGTSMATPHVTGAAALLAQQHPTWKASELKAALMNAATPLRDLTVYQQGAGRLDIGRAVAQQVRATAGSVSFGRFPWPRNGKPVTRKVSFANSGTEPMTLNLTAPDVIALSGRTLTVPAGGSASVDLTFTPRVDGLFSGWLTATSGTTTTRVALGASVEPESYDVTVRRVLRGEDDESWFGGLVNVTTGTYHRLKFLDGDTEVLRLPKGRYDLVGFSESSTDGKRYASAIAKPNITVSSPVTVVADEKAAKAVSAKAGKAKLNAYQASLVFGTESLTYLASAGTALYATPTSAQSGRVFGFSYRPVLTDGASVYNLVFAQRDRVPSTLAFEARDLASVRASYYVQGAPASATRSDSAALPWDDTALGFTELPVPVPGTRTEYFTSGADVTWRQSLALTDGTSNEYVQHVRSFPRGGSFTDEWNRAPIGPVPNPVVWHGDTVDLGVALFAPGDASSAGESDGVSSGRITGTSTLSRDGVVIGRSDEPGGGTFTATPGPLTLSTTAVRSQGFSVLGTRVDATWTFDGQRLLCVRTSGKVDSRGRAPEGPFDLAVRVDGNAGAVTALELSASFDDGRTWTSVPVSEDKARIVHPAGDGFVSLRGTARDASGNTVDQTVIRAYQYGR</sequence>
<accession>A0A563EPB0</accession>
<dbReference type="Gene3D" id="3.40.50.200">
    <property type="entry name" value="Peptidase S8/S53 domain"/>
    <property type="match status" value="1"/>
</dbReference>
<feature type="active site" description="Charge relay system" evidence="5 6">
    <location>
        <position position="222"/>
    </location>
</feature>
<dbReference type="GO" id="GO:0006508">
    <property type="term" value="P:proteolysis"/>
    <property type="evidence" value="ECO:0007669"/>
    <property type="project" value="UniProtKB-KW"/>
</dbReference>
<dbReference type="PROSITE" id="PS00138">
    <property type="entry name" value="SUBTILASE_SER"/>
    <property type="match status" value="1"/>
</dbReference>
<protein>
    <submittedName>
        <fullName evidence="10">S8 family serine peptidase</fullName>
    </submittedName>
</protein>
<dbReference type="RefSeq" id="WP_146355203.1">
    <property type="nucleotide sequence ID" value="NZ_VOBR01000017.1"/>
</dbReference>
<feature type="signal peptide" evidence="8">
    <location>
        <begin position="1"/>
        <end position="24"/>
    </location>
</feature>
<dbReference type="AlphaFoldDB" id="A0A563EPB0"/>
<dbReference type="InterPro" id="IPR000209">
    <property type="entry name" value="Peptidase_S8/S53_dom"/>
</dbReference>
<evidence type="ECO:0000256" key="4">
    <source>
        <dbReference type="ARBA" id="ARBA00022825"/>
    </source>
</evidence>
<keyword evidence="2 6" id="KW-0645">Protease</keyword>
<comment type="similarity">
    <text evidence="1 6">Belongs to the peptidase S8 family.</text>
</comment>
<evidence type="ECO:0000313" key="11">
    <source>
        <dbReference type="Proteomes" id="UP000316639"/>
    </source>
</evidence>
<evidence type="ECO:0000256" key="6">
    <source>
        <dbReference type="PROSITE-ProRule" id="PRU01240"/>
    </source>
</evidence>
<feature type="domain" description="Peptidase S8/S53" evidence="9">
    <location>
        <begin position="183"/>
        <end position="439"/>
    </location>
</feature>